<dbReference type="Proteomes" id="UP000558015">
    <property type="component" value="Unassembled WGS sequence"/>
</dbReference>
<evidence type="ECO:0000313" key="5">
    <source>
        <dbReference type="Proteomes" id="UP000239462"/>
    </source>
</evidence>
<dbReference type="EMBL" id="JACDUN010000001">
    <property type="protein sequence ID" value="MBA2858645.1"/>
    <property type="molecule type" value="Genomic_DNA"/>
</dbReference>
<dbReference type="GeneID" id="54851739"/>
<reference evidence="5" key="1">
    <citation type="journal article" date="2018" name="Genome Announc.">
        <title>Complete Genome Sequence of the Methanococcus maripaludis Type Strain JJ (DSM 2067), a Model for Selenoprotein Synthesis in Archaea.</title>
        <authorList>
            <person name="Poehlein A."/>
            <person name="Heym D."/>
            <person name="Quitzke V."/>
            <person name="Fersch J."/>
            <person name="Daniel R."/>
            <person name="Rother M."/>
        </authorList>
    </citation>
    <scope>NUCLEOTIDE SEQUENCE [LARGE SCALE GENOMIC DNA]</scope>
    <source>
        <strain evidence="5">DSM 2067</strain>
    </source>
</reference>
<evidence type="ECO:0000313" key="7">
    <source>
        <dbReference type="Proteomes" id="UP000563838"/>
    </source>
</evidence>
<evidence type="ECO:0000313" key="2">
    <source>
        <dbReference type="EMBL" id="MBA2840938.1"/>
    </source>
</evidence>
<reference evidence="6 7" key="3">
    <citation type="submission" date="2020-07" db="EMBL/GenBank/DDBJ databases">
        <title>Genomic Encyclopedia of Type Strains, Phase IV (KMG-V): Genome sequencing to study the core and pangenomes of soil and plant-associated prokaryotes.</title>
        <authorList>
            <person name="Whitman W."/>
        </authorList>
    </citation>
    <scope>NUCLEOTIDE SEQUENCE [LARGE SCALE GENOMIC DNA]</scope>
    <source>
        <strain evidence="2 7">A4</strain>
        <strain evidence="3 6">C12</strain>
        <strain evidence="4 8">D1</strain>
    </source>
</reference>
<protein>
    <submittedName>
        <fullName evidence="1">Uncharacterized protein</fullName>
    </submittedName>
</protein>
<dbReference type="Proteomes" id="UP000590564">
    <property type="component" value="Unassembled WGS sequence"/>
</dbReference>
<evidence type="ECO:0000313" key="1">
    <source>
        <dbReference type="EMBL" id="AVB75908.1"/>
    </source>
</evidence>
<dbReference type="EMBL" id="CP026606">
    <property type="protein sequence ID" value="AVB75908.1"/>
    <property type="molecule type" value="Genomic_DNA"/>
</dbReference>
<proteinExistence type="predicted"/>
<dbReference type="Proteomes" id="UP000563838">
    <property type="component" value="Unassembled WGS sequence"/>
</dbReference>
<reference evidence="1" key="2">
    <citation type="submission" date="2018-02" db="EMBL/GenBank/DDBJ databases">
        <title>Complete genome sequence of the Methanococcus maripaludis type strain JJ (DSM 2067), a model for selenoprotein synthesis in Archaea.</title>
        <authorList>
            <person name="Poehlein A."/>
            <person name="Heym D."/>
            <person name="Quitzke V."/>
            <person name="Fersch J."/>
            <person name="Daniel R."/>
            <person name="Rother M."/>
        </authorList>
    </citation>
    <scope>NUCLEOTIDE SEQUENCE [LARGE SCALE GENOMIC DNA]</scope>
    <source>
        <strain evidence="1">DSM 2067</strain>
    </source>
</reference>
<dbReference type="EMBL" id="JACDUI010000002">
    <property type="protein sequence ID" value="MBA2840938.1"/>
    <property type="molecule type" value="Genomic_DNA"/>
</dbReference>
<dbReference type="AlphaFoldDB" id="A0A2L1C947"/>
<dbReference type="Proteomes" id="UP000239462">
    <property type="component" value="Chromosome"/>
</dbReference>
<organism evidence="1 5">
    <name type="scientific">Methanococcus maripaludis</name>
    <name type="common">Methanococcus deltae</name>
    <dbReference type="NCBI Taxonomy" id="39152"/>
    <lineage>
        <taxon>Archaea</taxon>
        <taxon>Methanobacteriati</taxon>
        <taxon>Methanobacteriota</taxon>
        <taxon>Methanomada group</taxon>
        <taxon>Methanococci</taxon>
        <taxon>Methanococcales</taxon>
        <taxon>Methanococcaceae</taxon>
        <taxon>Methanococcus</taxon>
    </lineage>
</organism>
<dbReference type="KEGG" id="mmad:MMJJ_04910"/>
<evidence type="ECO:0000313" key="8">
    <source>
        <dbReference type="Proteomes" id="UP000590564"/>
    </source>
</evidence>
<sequence length="51" mass="5973">MDTYSYWKYGLLNLQVEVNPKGRLVNQEGLREVLDELKTIVEENESKIFLG</sequence>
<dbReference type="RefSeq" id="WP_169929104.1">
    <property type="nucleotide sequence ID" value="NZ_CP026606.1"/>
</dbReference>
<name>A0A2L1C947_METMI</name>
<dbReference type="EMBL" id="JACHED010000002">
    <property type="protein sequence ID" value="MBB6497308.1"/>
    <property type="molecule type" value="Genomic_DNA"/>
</dbReference>
<evidence type="ECO:0000313" key="6">
    <source>
        <dbReference type="Proteomes" id="UP000558015"/>
    </source>
</evidence>
<accession>A0A2L1C947</accession>
<gene>
    <name evidence="2" type="ORF">HNP87_001470</name>
    <name evidence="3" type="ORF">HNP93_001346</name>
    <name evidence="4" type="ORF">HNP96_001349</name>
    <name evidence="1" type="ORF">MMJJ_04910</name>
</gene>
<evidence type="ECO:0000313" key="3">
    <source>
        <dbReference type="EMBL" id="MBA2858645.1"/>
    </source>
</evidence>
<evidence type="ECO:0000313" key="4">
    <source>
        <dbReference type="EMBL" id="MBB6497308.1"/>
    </source>
</evidence>